<organism evidence="8 9">
    <name type="scientific">Hyphomicrobium nitrativorans NL23</name>
    <dbReference type="NCBI Taxonomy" id="1029756"/>
    <lineage>
        <taxon>Bacteria</taxon>
        <taxon>Pseudomonadati</taxon>
        <taxon>Pseudomonadota</taxon>
        <taxon>Alphaproteobacteria</taxon>
        <taxon>Hyphomicrobiales</taxon>
        <taxon>Hyphomicrobiaceae</taxon>
        <taxon>Hyphomicrobium</taxon>
    </lineage>
</organism>
<keyword evidence="4 7" id="KW-1133">Transmembrane helix</keyword>
<feature type="transmembrane region" description="Helical" evidence="7">
    <location>
        <begin position="150"/>
        <end position="171"/>
    </location>
</feature>
<gene>
    <name evidence="8" type="ORF">W911_12885</name>
</gene>
<sequence length="354" mass="35530">MSCAGLPRSLRGAGSHTAEPPRRVGALPPACGLASSGSGDLHLERASRRGEIAGACWRHRPRACLGADGARRVRAIVALVRLARVSNLPTVWSNVLAASVLAGGLASPSLAMVLVAMSALYSGGMILNDAFDREIDARERPERPLPAGDAAPATAWAVGLALLALGVAMLASFGGRSASAAVALAGAILIYDAWHKGYAFAPLVMGLCRALVYIATVLAAGAALSAPVIAAALALLAYVAGLSLVARGAGARSAVPHWPVLLLLLPIGVALASGEVNSLSLLMAAGAAAVIILAVGGLRSGAAERRERSVGLLIAAIALVDGVVSAAHGNATMAMICVGLFALTLALQRIVPGT</sequence>
<name>V5SGL8_9HYPH</name>
<keyword evidence="5 7" id="KW-0472">Membrane</keyword>
<evidence type="ECO:0000313" key="9">
    <source>
        <dbReference type="Proteomes" id="UP000018542"/>
    </source>
</evidence>
<dbReference type="PANTHER" id="PTHR42723:SF1">
    <property type="entry name" value="CHLOROPHYLL SYNTHASE, CHLOROPLASTIC"/>
    <property type="match status" value="1"/>
</dbReference>
<dbReference type="AlphaFoldDB" id="V5SGL8"/>
<evidence type="ECO:0000256" key="6">
    <source>
        <dbReference type="SAM" id="MobiDB-lite"/>
    </source>
</evidence>
<dbReference type="PANTHER" id="PTHR42723">
    <property type="entry name" value="CHLOROPHYLL SYNTHASE"/>
    <property type="match status" value="1"/>
</dbReference>
<evidence type="ECO:0000256" key="1">
    <source>
        <dbReference type="ARBA" id="ARBA00004141"/>
    </source>
</evidence>
<dbReference type="GO" id="GO:0016020">
    <property type="term" value="C:membrane"/>
    <property type="evidence" value="ECO:0007669"/>
    <property type="project" value="UniProtKB-SubCell"/>
</dbReference>
<evidence type="ECO:0000256" key="5">
    <source>
        <dbReference type="ARBA" id="ARBA00023136"/>
    </source>
</evidence>
<keyword evidence="9" id="KW-1185">Reference proteome</keyword>
<dbReference type="InterPro" id="IPR000537">
    <property type="entry name" value="UbiA_prenyltransferase"/>
</dbReference>
<evidence type="ECO:0000256" key="7">
    <source>
        <dbReference type="SAM" id="Phobius"/>
    </source>
</evidence>
<feature type="transmembrane region" description="Helical" evidence="7">
    <location>
        <begin position="310"/>
        <end position="327"/>
    </location>
</feature>
<accession>V5SGL8</accession>
<dbReference type="STRING" id="1029756.W911_12885"/>
<feature type="transmembrane region" description="Helical" evidence="7">
    <location>
        <begin position="258"/>
        <end position="274"/>
    </location>
</feature>
<feature type="transmembrane region" description="Helical" evidence="7">
    <location>
        <begin position="95"/>
        <end position="121"/>
    </location>
</feature>
<evidence type="ECO:0000256" key="4">
    <source>
        <dbReference type="ARBA" id="ARBA00022989"/>
    </source>
</evidence>
<dbReference type="Pfam" id="PF01040">
    <property type="entry name" value="UbiA"/>
    <property type="match status" value="1"/>
</dbReference>
<dbReference type="PATRIC" id="fig|1029756.8.peg.2680"/>
<comment type="subcellular location">
    <subcellularLocation>
        <location evidence="1">Membrane</location>
        <topology evidence="1">Multi-pass membrane protein</topology>
    </subcellularLocation>
</comment>
<dbReference type="KEGG" id="hni:W911_12885"/>
<feature type="transmembrane region" description="Helical" evidence="7">
    <location>
        <begin position="228"/>
        <end position="246"/>
    </location>
</feature>
<feature type="region of interest" description="Disordered" evidence="6">
    <location>
        <begin position="1"/>
        <end position="25"/>
    </location>
</feature>
<reference evidence="8 9" key="1">
    <citation type="journal article" date="2014" name="Genome Announc.">
        <title>Complete Genome Sequence of Hyphomicrobium nitrativorans Strain NL23, a Denitrifying Bacterium Isolated from Biofilm of a Methanol-Fed Denitrification System Treating Seawater at the Montreal Biodome.</title>
        <authorList>
            <person name="Martineau C."/>
            <person name="Villeneuve C."/>
            <person name="Mauffrey F."/>
            <person name="Villemur R."/>
        </authorList>
    </citation>
    <scope>NUCLEOTIDE SEQUENCE [LARGE SCALE GENOMIC DNA]</scope>
    <source>
        <strain evidence="8">NL23</strain>
    </source>
</reference>
<protein>
    <submittedName>
        <fullName evidence="8">UbiA prenyltransferase</fullName>
    </submittedName>
</protein>
<keyword evidence="2" id="KW-1003">Cell membrane</keyword>
<feature type="transmembrane region" description="Helical" evidence="7">
    <location>
        <begin position="333"/>
        <end position="351"/>
    </location>
</feature>
<keyword evidence="8" id="KW-0808">Transferase</keyword>
<dbReference type="Gene3D" id="1.10.357.140">
    <property type="entry name" value="UbiA prenyltransferase"/>
    <property type="match status" value="1"/>
</dbReference>
<dbReference type="GO" id="GO:0016765">
    <property type="term" value="F:transferase activity, transferring alkyl or aryl (other than methyl) groups"/>
    <property type="evidence" value="ECO:0007669"/>
    <property type="project" value="InterPro"/>
</dbReference>
<dbReference type="InterPro" id="IPR044878">
    <property type="entry name" value="UbiA_sf"/>
</dbReference>
<proteinExistence type="predicted"/>
<feature type="transmembrane region" description="Helical" evidence="7">
    <location>
        <begin position="201"/>
        <end position="222"/>
    </location>
</feature>
<dbReference type="Proteomes" id="UP000018542">
    <property type="component" value="Chromosome"/>
</dbReference>
<evidence type="ECO:0000256" key="3">
    <source>
        <dbReference type="ARBA" id="ARBA00022692"/>
    </source>
</evidence>
<dbReference type="CDD" id="cd13964">
    <property type="entry name" value="PT_UbiA_1"/>
    <property type="match status" value="1"/>
</dbReference>
<dbReference type="HOGENOM" id="CLU_060108_0_0_5"/>
<dbReference type="InterPro" id="IPR050475">
    <property type="entry name" value="Prenyltransferase_related"/>
</dbReference>
<evidence type="ECO:0000256" key="2">
    <source>
        <dbReference type="ARBA" id="ARBA00022475"/>
    </source>
</evidence>
<evidence type="ECO:0000313" key="8">
    <source>
        <dbReference type="EMBL" id="AHB49099.1"/>
    </source>
</evidence>
<dbReference type="EMBL" id="CP006912">
    <property type="protein sequence ID" value="AHB49099.1"/>
    <property type="molecule type" value="Genomic_DNA"/>
</dbReference>
<keyword evidence="3 7" id="KW-0812">Transmembrane</keyword>
<feature type="transmembrane region" description="Helical" evidence="7">
    <location>
        <begin position="280"/>
        <end position="298"/>
    </location>
</feature>